<comment type="caution">
    <text evidence="2">The sequence shown here is derived from an EMBL/GenBank/DDBJ whole genome shotgun (WGS) entry which is preliminary data.</text>
</comment>
<dbReference type="EMBL" id="DROP01000105">
    <property type="protein sequence ID" value="HHI88613.1"/>
    <property type="molecule type" value="Genomic_DNA"/>
</dbReference>
<organism evidence="2">
    <name type="scientific">Hellea balneolensis</name>
    <dbReference type="NCBI Taxonomy" id="287478"/>
    <lineage>
        <taxon>Bacteria</taxon>
        <taxon>Pseudomonadati</taxon>
        <taxon>Pseudomonadota</taxon>
        <taxon>Alphaproteobacteria</taxon>
        <taxon>Maricaulales</taxon>
        <taxon>Robiginitomaculaceae</taxon>
        <taxon>Hellea</taxon>
    </lineage>
</organism>
<feature type="transmembrane region" description="Helical" evidence="1">
    <location>
        <begin position="7"/>
        <end position="28"/>
    </location>
</feature>
<name>A0A7V5NWK7_9PROT</name>
<dbReference type="Proteomes" id="UP000885806">
    <property type="component" value="Unassembled WGS sequence"/>
</dbReference>
<dbReference type="AlphaFoldDB" id="A0A7V5NWK7"/>
<protein>
    <submittedName>
        <fullName evidence="2">Uncharacterized protein</fullName>
    </submittedName>
</protein>
<accession>A0A7V5NWK7</accession>
<gene>
    <name evidence="2" type="ORF">ENK01_01550</name>
</gene>
<keyword evidence="1" id="KW-1133">Transmembrane helix</keyword>
<evidence type="ECO:0000313" key="2">
    <source>
        <dbReference type="EMBL" id="HHI88613.1"/>
    </source>
</evidence>
<keyword evidence="1" id="KW-0812">Transmembrane</keyword>
<sequence>MKFLRVFLRLARATLFYPAMVGLFLWLYVRQAHWIYGLLVIMAILVLDPIWRIMARNLWAKSFKNSSKHR</sequence>
<proteinExistence type="predicted"/>
<reference evidence="2" key="1">
    <citation type="journal article" date="2020" name="mSystems">
        <title>Genome- and Community-Level Interaction Insights into Carbon Utilization and Element Cycling Functions of Hydrothermarchaeota in Hydrothermal Sediment.</title>
        <authorList>
            <person name="Zhou Z."/>
            <person name="Liu Y."/>
            <person name="Xu W."/>
            <person name="Pan J."/>
            <person name="Luo Z.H."/>
            <person name="Li M."/>
        </authorList>
    </citation>
    <scope>NUCLEOTIDE SEQUENCE [LARGE SCALE GENOMIC DNA]</scope>
    <source>
        <strain evidence="2">HyVt-538</strain>
    </source>
</reference>
<evidence type="ECO:0000256" key="1">
    <source>
        <dbReference type="SAM" id="Phobius"/>
    </source>
</evidence>
<feature type="transmembrane region" description="Helical" evidence="1">
    <location>
        <begin position="34"/>
        <end position="54"/>
    </location>
</feature>
<keyword evidence="1" id="KW-0472">Membrane</keyword>